<dbReference type="RefSeq" id="WP_189713603.1">
    <property type="nucleotide sequence ID" value="NZ_BMSA01000015.1"/>
</dbReference>
<evidence type="ECO:0000313" key="2">
    <source>
        <dbReference type="Proteomes" id="UP000646776"/>
    </source>
</evidence>
<dbReference type="Gene3D" id="3.30.70.360">
    <property type="match status" value="1"/>
</dbReference>
<dbReference type="PANTHER" id="PTHR43808">
    <property type="entry name" value="ACETYLORNITHINE DEACETYLASE"/>
    <property type="match status" value="1"/>
</dbReference>
<proteinExistence type="predicted"/>
<comment type="caution">
    <text evidence="1">The sequence shown here is derived from an EMBL/GenBank/DDBJ whole genome shotgun (WGS) entry which is preliminary data.</text>
</comment>
<sequence length="433" mass="45525">MTGAGLRPAERDLLLHLLELPTAGPLEGDGEPRLWDAQRAYAEAARPLGFEVLHHAAADPAELTDEQVPLAVRRAVDEDPRFLAVQPSLVLALGPELPQADTVMFNVHLDTVAGTEPVGFDGTRFTGRGAIDAKGPAVALLAGIRAALDAVPALAAGTRVLVQAVSGEEGGAMGVFGTRPLIRRGWYGRLNLFCEPTGMRLLPRSTAAMTACVRVDGDDAIDDRPAAGHNATVLLGHLAQRLATRLPERAGGGQVCVAGLHTGHLHNRVYGTGRLLLNCSYPDSAAGRALAARLEREVADGLREFTALHGGHHDLARTAADAAAITRVEWHKRGLPALTPADDPWAVRLLEKESGLSRWPDDEPAFTCDALWAAGLPGAYTAVLGPGDLGRNHAHAAGEYADLSDLDAFAGAVSGVLVRFAARHHAATGGTRQ</sequence>
<organism evidence="1 2">
    <name type="scientific">Streptomyces phaeofaciens</name>
    <dbReference type="NCBI Taxonomy" id="68254"/>
    <lineage>
        <taxon>Bacteria</taxon>
        <taxon>Bacillati</taxon>
        <taxon>Actinomycetota</taxon>
        <taxon>Actinomycetes</taxon>
        <taxon>Kitasatosporales</taxon>
        <taxon>Streptomycetaceae</taxon>
        <taxon>Streptomyces</taxon>
    </lineage>
</organism>
<dbReference type="Gene3D" id="3.40.630.10">
    <property type="entry name" value="Zn peptidases"/>
    <property type="match status" value="1"/>
</dbReference>
<dbReference type="Proteomes" id="UP000646776">
    <property type="component" value="Unassembled WGS sequence"/>
</dbReference>
<keyword evidence="2" id="KW-1185">Reference proteome</keyword>
<dbReference type="Pfam" id="PF01546">
    <property type="entry name" value="Peptidase_M20"/>
    <property type="match status" value="1"/>
</dbReference>
<reference evidence="1" key="1">
    <citation type="journal article" date="2014" name="Int. J. Syst. Evol. Microbiol.">
        <title>Complete genome sequence of Corynebacterium casei LMG S-19264T (=DSM 44701T), isolated from a smear-ripened cheese.</title>
        <authorList>
            <consortium name="US DOE Joint Genome Institute (JGI-PGF)"/>
            <person name="Walter F."/>
            <person name="Albersmeier A."/>
            <person name="Kalinowski J."/>
            <person name="Ruckert C."/>
        </authorList>
    </citation>
    <scope>NUCLEOTIDE SEQUENCE</scope>
    <source>
        <strain evidence="1">JCM 4125</strain>
    </source>
</reference>
<accession>A0A918HJM5</accession>
<dbReference type="EMBL" id="BMSA01000015">
    <property type="protein sequence ID" value="GGT66171.1"/>
    <property type="molecule type" value="Genomic_DNA"/>
</dbReference>
<dbReference type="InterPro" id="IPR002933">
    <property type="entry name" value="Peptidase_M20"/>
</dbReference>
<name>A0A918HJM5_9ACTN</name>
<dbReference type="GO" id="GO:0016787">
    <property type="term" value="F:hydrolase activity"/>
    <property type="evidence" value="ECO:0007669"/>
    <property type="project" value="InterPro"/>
</dbReference>
<dbReference type="SUPFAM" id="SSF53187">
    <property type="entry name" value="Zn-dependent exopeptidases"/>
    <property type="match status" value="1"/>
</dbReference>
<evidence type="ECO:0008006" key="3">
    <source>
        <dbReference type="Google" id="ProtNLM"/>
    </source>
</evidence>
<dbReference type="AlphaFoldDB" id="A0A918HJM5"/>
<dbReference type="InterPro" id="IPR050072">
    <property type="entry name" value="Peptidase_M20A"/>
</dbReference>
<gene>
    <name evidence="1" type="ORF">GCM10010226_49930</name>
</gene>
<protein>
    <recommendedName>
        <fullName evidence="3">Peptidase</fullName>
    </recommendedName>
</protein>
<evidence type="ECO:0000313" key="1">
    <source>
        <dbReference type="EMBL" id="GGT66171.1"/>
    </source>
</evidence>
<reference evidence="1" key="2">
    <citation type="submission" date="2020-09" db="EMBL/GenBank/DDBJ databases">
        <authorList>
            <person name="Sun Q."/>
            <person name="Ohkuma M."/>
        </authorList>
    </citation>
    <scope>NUCLEOTIDE SEQUENCE</scope>
    <source>
        <strain evidence="1">JCM 4125</strain>
    </source>
</reference>